<dbReference type="InterPro" id="IPR022742">
    <property type="entry name" value="Hydrolase_4"/>
</dbReference>
<dbReference type="GO" id="GO:0016787">
    <property type="term" value="F:hydrolase activity"/>
    <property type="evidence" value="ECO:0007669"/>
    <property type="project" value="UniProtKB-KW"/>
</dbReference>
<dbReference type="Pfam" id="PF12146">
    <property type="entry name" value="Hydrolase_4"/>
    <property type="match status" value="1"/>
</dbReference>
<dbReference type="PANTHER" id="PTHR12277:SF81">
    <property type="entry name" value="PROTEIN ABHD13"/>
    <property type="match status" value="1"/>
</dbReference>
<dbReference type="Gene3D" id="3.40.50.1820">
    <property type="entry name" value="alpha/beta hydrolase"/>
    <property type="match status" value="2"/>
</dbReference>
<keyword evidence="2" id="KW-0378">Hydrolase</keyword>
<accession>A0ABP8IYU7</accession>
<evidence type="ECO:0000313" key="3">
    <source>
        <dbReference type="Proteomes" id="UP001500454"/>
    </source>
</evidence>
<dbReference type="Proteomes" id="UP001500454">
    <property type="component" value="Unassembled WGS sequence"/>
</dbReference>
<name>A0ABP8IYU7_9BACT</name>
<evidence type="ECO:0000313" key="2">
    <source>
        <dbReference type="EMBL" id="GAA4381008.1"/>
    </source>
</evidence>
<comment type="caution">
    <text evidence="2">The sequence shown here is derived from an EMBL/GenBank/DDBJ whole genome shotgun (WGS) entry which is preliminary data.</text>
</comment>
<dbReference type="RefSeq" id="WP_345223800.1">
    <property type="nucleotide sequence ID" value="NZ_BAABHA010000004.1"/>
</dbReference>
<keyword evidence="3" id="KW-1185">Reference proteome</keyword>
<sequence length="264" mass="29661">MLKILAVLLGLALSLYLVVCALLYMAQEKLLFFPNKLPADYRFSFPEPFEERWVTVADGTRLHGLLFRTTAPKGLVFYLHGNGGALDAWGSVAPVYTRLGYDVFLLDYRGYGKSEGRISTQEQLLNDAEAAYRHLLTEYPENKVVVLGYSLGTGVAAWLAARHQPRLLVLQAPYYSMQDVAAYHYPWVPSQLVRYPLRTHEVLSRVAAPVVVFHGDQDEVVYYGSSLKLKPLLKPQDQLITLRGAGHNGMTENPVYQLALAKFL</sequence>
<dbReference type="SUPFAM" id="SSF53474">
    <property type="entry name" value="alpha/beta-Hydrolases"/>
    <property type="match status" value="1"/>
</dbReference>
<gene>
    <name evidence="2" type="ORF">GCM10023186_20080</name>
</gene>
<organism evidence="2 3">
    <name type="scientific">Hymenobacter koreensis</name>
    <dbReference type="NCBI Taxonomy" id="1084523"/>
    <lineage>
        <taxon>Bacteria</taxon>
        <taxon>Pseudomonadati</taxon>
        <taxon>Bacteroidota</taxon>
        <taxon>Cytophagia</taxon>
        <taxon>Cytophagales</taxon>
        <taxon>Hymenobacteraceae</taxon>
        <taxon>Hymenobacter</taxon>
    </lineage>
</organism>
<feature type="domain" description="Serine aminopeptidase S33" evidence="1">
    <location>
        <begin position="71"/>
        <end position="180"/>
    </location>
</feature>
<proteinExistence type="predicted"/>
<evidence type="ECO:0000259" key="1">
    <source>
        <dbReference type="Pfam" id="PF12146"/>
    </source>
</evidence>
<protein>
    <submittedName>
        <fullName evidence="2">Alpha/beta fold hydrolase</fullName>
    </submittedName>
</protein>
<dbReference type="InterPro" id="IPR029058">
    <property type="entry name" value="AB_hydrolase_fold"/>
</dbReference>
<reference evidence="3" key="1">
    <citation type="journal article" date="2019" name="Int. J. Syst. Evol. Microbiol.">
        <title>The Global Catalogue of Microorganisms (GCM) 10K type strain sequencing project: providing services to taxonomists for standard genome sequencing and annotation.</title>
        <authorList>
            <consortium name="The Broad Institute Genomics Platform"/>
            <consortium name="The Broad Institute Genome Sequencing Center for Infectious Disease"/>
            <person name="Wu L."/>
            <person name="Ma J."/>
        </authorList>
    </citation>
    <scope>NUCLEOTIDE SEQUENCE [LARGE SCALE GENOMIC DNA]</scope>
    <source>
        <strain evidence="3">JCM 17924</strain>
    </source>
</reference>
<dbReference type="PANTHER" id="PTHR12277">
    <property type="entry name" value="ALPHA/BETA HYDROLASE DOMAIN-CONTAINING PROTEIN"/>
    <property type="match status" value="1"/>
</dbReference>
<dbReference type="EMBL" id="BAABHA010000004">
    <property type="protein sequence ID" value="GAA4381008.1"/>
    <property type="molecule type" value="Genomic_DNA"/>
</dbReference>